<dbReference type="Proteomes" id="UP000703269">
    <property type="component" value="Unassembled WGS sequence"/>
</dbReference>
<evidence type="ECO:0000313" key="3">
    <source>
        <dbReference type="Proteomes" id="UP000703269"/>
    </source>
</evidence>
<keyword evidence="3" id="KW-1185">Reference proteome</keyword>
<sequence length="101" mass="11145">MRPRENQATVPRRDQSCGAGQEQGSHRIIGSFGRSLVLGFHCTADPLSPPPLFSASQQRKLRMHMFVKYASWTSAGERCGAGLGLHTEFGHALLVRARNRV</sequence>
<proteinExistence type="predicted"/>
<organism evidence="2 3">
    <name type="scientific">Phanerochaete sordida</name>
    <dbReference type="NCBI Taxonomy" id="48140"/>
    <lineage>
        <taxon>Eukaryota</taxon>
        <taxon>Fungi</taxon>
        <taxon>Dikarya</taxon>
        <taxon>Basidiomycota</taxon>
        <taxon>Agaricomycotina</taxon>
        <taxon>Agaricomycetes</taxon>
        <taxon>Polyporales</taxon>
        <taxon>Phanerochaetaceae</taxon>
        <taxon>Phanerochaete</taxon>
    </lineage>
</organism>
<feature type="region of interest" description="Disordered" evidence="1">
    <location>
        <begin position="1"/>
        <end position="24"/>
    </location>
</feature>
<reference evidence="2 3" key="1">
    <citation type="submission" date="2021-08" db="EMBL/GenBank/DDBJ databases">
        <title>Draft Genome Sequence of Phanerochaete sordida strain YK-624.</title>
        <authorList>
            <person name="Mori T."/>
            <person name="Dohra H."/>
            <person name="Suzuki T."/>
            <person name="Kawagishi H."/>
            <person name="Hirai H."/>
        </authorList>
    </citation>
    <scope>NUCLEOTIDE SEQUENCE [LARGE SCALE GENOMIC DNA]</scope>
    <source>
        <strain evidence="2 3">YK-624</strain>
    </source>
</reference>
<evidence type="ECO:0000313" key="2">
    <source>
        <dbReference type="EMBL" id="GJE94768.1"/>
    </source>
</evidence>
<evidence type="ECO:0000256" key="1">
    <source>
        <dbReference type="SAM" id="MobiDB-lite"/>
    </source>
</evidence>
<accession>A0A9P3LHA8</accession>
<gene>
    <name evidence="2" type="ORF">PsYK624_109400</name>
</gene>
<dbReference type="EMBL" id="BPQB01000043">
    <property type="protein sequence ID" value="GJE94768.1"/>
    <property type="molecule type" value="Genomic_DNA"/>
</dbReference>
<protein>
    <submittedName>
        <fullName evidence="2">Uncharacterized protein</fullName>
    </submittedName>
</protein>
<name>A0A9P3LHA8_9APHY</name>
<dbReference type="AlphaFoldDB" id="A0A9P3LHA8"/>
<comment type="caution">
    <text evidence="2">The sequence shown here is derived from an EMBL/GenBank/DDBJ whole genome shotgun (WGS) entry which is preliminary data.</text>
</comment>